<dbReference type="GO" id="GO:0005886">
    <property type="term" value="C:plasma membrane"/>
    <property type="evidence" value="ECO:0007669"/>
    <property type="project" value="UniProtKB-SubCell"/>
</dbReference>
<proteinExistence type="inferred from homology"/>
<comment type="subcellular location">
    <subcellularLocation>
        <location evidence="6">Cell membrane</location>
        <topology evidence="6">Multi-pass membrane protein</topology>
    </subcellularLocation>
    <subcellularLocation>
        <location evidence="1">Membrane</location>
    </subcellularLocation>
</comment>
<sequence length="55" mass="6646">MTRKTIMRYMILSYVLVFRDISERIRRRFPTYNHLVSFFSFLEGTSMLPAGFHLV</sequence>
<dbReference type="STRING" id="6290.A0A0N4XBY3"/>
<keyword evidence="3" id="KW-1133">Transmembrane helix</keyword>
<keyword evidence="6" id="KW-0407">Ion channel</keyword>
<reference evidence="9" key="1">
    <citation type="submission" date="2017-02" db="UniProtKB">
        <authorList>
            <consortium name="WormBaseParasite"/>
        </authorList>
    </citation>
    <scope>IDENTIFICATION</scope>
</reference>
<dbReference type="OrthoDB" id="201595at2759"/>
<evidence type="ECO:0000256" key="1">
    <source>
        <dbReference type="ARBA" id="ARBA00004370"/>
    </source>
</evidence>
<evidence type="ECO:0000313" key="7">
    <source>
        <dbReference type="EMBL" id="VDO93332.1"/>
    </source>
</evidence>
<organism evidence="9">
    <name type="scientific">Haemonchus placei</name>
    <name type="common">Barber's pole worm</name>
    <dbReference type="NCBI Taxonomy" id="6290"/>
    <lineage>
        <taxon>Eukaryota</taxon>
        <taxon>Metazoa</taxon>
        <taxon>Ecdysozoa</taxon>
        <taxon>Nematoda</taxon>
        <taxon>Chromadorea</taxon>
        <taxon>Rhabditida</taxon>
        <taxon>Rhabditina</taxon>
        <taxon>Rhabditomorpha</taxon>
        <taxon>Strongyloidea</taxon>
        <taxon>Trichostrongylidae</taxon>
        <taxon>Haemonchus</taxon>
    </lineage>
</organism>
<dbReference type="WBParaSite" id="HPLM_0002187801-mRNA-1">
    <property type="protein sequence ID" value="HPLM_0002187801-mRNA-1"/>
    <property type="gene ID" value="HPLM_0002187801"/>
</dbReference>
<evidence type="ECO:0000256" key="4">
    <source>
        <dbReference type="ARBA" id="ARBA00023136"/>
    </source>
</evidence>
<dbReference type="EMBL" id="UZAF01024406">
    <property type="protein sequence ID" value="VDO93332.1"/>
    <property type="molecule type" value="Genomic_DNA"/>
</dbReference>
<evidence type="ECO:0000256" key="2">
    <source>
        <dbReference type="ARBA" id="ARBA00022692"/>
    </source>
</evidence>
<keyword evidence="8" id="KW-1185">Reference proteome</keyword>
<reference evidence="7 8" key="2">
    <citation type="submission" date="2018-11" db="EMBL/GenBank/DDBJ databases">
        <authorList>
            <consortium name="Pathogen Informatics"/>
        </authorList>
    </citation>
    <scope>NUCLEOTIDE SEQUENCE [LARGE SCALE GENOMIC DNA]</scope>
    <source>
        <strain evidence="7 8">MHpl1</strain>
    </source>
</reference>
<keyword evidence="6" id="KW-1003">Cell membrane</keyword>
<dbReference type="PANTHER" id="PTHR10736:SF0">
    <property type="entry name" value="BESTROPHIN HOMOLOG"/>
    <property type="match status" value="1"/>
</dbReference>
<keyword evidence="6" id="KW-0813">Transport</keyword>
<accession>A0A0N4XBY3</accession>
<comment type="function">
    <text evidence="6">Forms chloride channels.</text>
</comment>
<dbReference type="InterPro" id="IPR000615">
    <property type="entry name" value="Bestrophin"/>
</dbReference>
<keyword evidence="6" id="KW-0869">Chloride channel</keyword>
<evidence type="ECO:0000256" key="6">
    <source>
        <dbReference type="RuleBase" id="RU363126"/>
    </source>
</evidence>
<dbReference type="PANTHER" id="PTHR10736">
    <property type="entry name" value="BESTROPHIN"/>
    <property type="match status" value="1"/>
</dbReference>
<name>A0A0N4XBY3_HAEPC</name>
<dbReference type="InterPro" id="IPR021134">
    <property type="entry name" value="Bestrophin-like"/>
</dbReference>
<keyword evidence="2" id="KW-0812">Transmembrane</keyword>
<gene>
    <name evidence="7" type="ORF">HPLM_LOCUS21867</name>
</gene>
<keyword evidence="6" id="KW-0868">Chloride</keyword>
<dbReference type="GO" id="GO:0034707">
    <property type="term" value="C:chloride channel complex"/>
    <property type="evidence" value="ECO:0007669"/>
    <property type="project" value="UniProtKB-KW"/>
</dbReference>
<dbReference type="GO" id="GO:0005254">
    <property type="term" value="F:chloride channel activity"/>
    <property type="evidence" value="ECO:0007669"/>
    <property type="project" value="UniProtKB-KW"/>
</dbReference>
<keyword evidence="6" id="KW-0406">Ion transport</keyword>
<evidence type="ECO:0000256" key="5">
    <source>
        <dbReference type="ARBA" id="ARBA00034769"/>
    </source>
</evidence>
<evidence type="ECO:0000313" key="8">
    <source>
        <dbReference type="Proteomes" id="UP000268014"/>
    </source>
</evidence>
<keyword evidence="4" id="KW-0472">Membrane</keyword>
<protein>
    <recommendedName>
        <fullName evidence="6">Bestrophin homolog</fullName>
    </recommendedName>
</protein>
<evidence type="ECO:0000313" key="9">
    <source>
        <dbReference type="WBParaSite" id="HPLM_0002187801-mRNA-1"/>
    </source>
</evidence>
<evidence type="ECO:0000256" key="3">
    <source>
        <dbReference type="ARBA" id="ARBA00022989"/>
    </source>
</evidence>
<dbReference type="Pfam" id="PF01062">
    <property type="entry name" value="Bestrophin"/>
    <property type="match status" value="1"/>
</dbReference>
<dbReference type="AlphaFoldDB" id="A0A0N4XBY3"/>
<dbReference type="Proteomes" id="UP000268014">
    <property type="component" value="Unassembled WGS sequence"/>
</dbReference>
<comment type="similarity">
    <text evidence="5 6">Belongs to the anion channel-forming bestrophin (TC 1.A.46) family. Calcium-sensitive chloride channel subfamily.</text>
</comment>